<comment type="caution">
    <text evidence="2">The sequence shown here is derived from an EMBL/GenBank/DDBJ whole genome shotgun (WGS) entry which is preliminary data.</text>
</comment>
<reference evidence="2 3" key="1">
    <citation type="journal article" date="2019" name="Sci. Rep.">
        <title>Orb-weaving spider Araneus ventricosus genome elucidates the spidroin gene catalogue.</title>
        <authorList>
            <person name="Kono N."/>
            <person name="Nakamura H."/>
            <person name="Ohtoshi R."/>
            <person name="Moran D.A.P."/>
            <person name="Shinohara A."/>
            <person name="Yoshida Y."/>
            <person name="Fujiwara M."/>
            <person name="Mori M."/>
            <person name="Tomita M."/>
            <person name="Arakawa K."/>
        </authorList>
    </citation>
    <scope>NUCLEOTIDE SEQUENCE [LARGE SCALE GENOMIC DNA]</scope>
</reference>
<dbReference type="EMBL" id="BGPR01207364">
    <property type="protein sequence ID" value="GBN33448.1"/>
    <property type="molecule type" value="Genomic_DNA"/>
</dbReference>
<dbReference type="InterPro" id="IPR008974">
    <property type="entry name" value="TRAF-like"/>
</dbReference>
<feature type="non-terminal residue" evidence="2">
    <location>
        <position position="360"/>
    </location>
</feature>
<name>A0A4Y2N213_ARAVE</name>
<dbReference type="AlphaFoldDB" id="A0A4Y2N213"/>
<protein>
    <recommendedName>
        <fullName evidence="1">MATH domain-containing protein</fullName>
    </recommendedName>
</protein>
<accession>A0A4Y2N213</accession>
<evidence type="ECO:0000313" key="3">
    <source>
        <dbReference type="Proteomes" id="UP000499080"/>
    </source>
</evidence>
<evidence type="ECO:0000313" key="2">
    <source>
        <dbReference type="EMBL" id="GBN33448.1"/>
    </source>
</evidence>
<dbReference type="Gene3D" id="2.60.210.10">
    <property type="entry name" value="Apoptosis, Tumor Necrosis Factor Receptor Associated Protein 2, Chain A"/>
    <property type="match status" value="1"/>
</dbReference>
<keyword evidence="3" id="KW-1185">Reference proteome</keyword>
<dbReference type="PROSITE" id="PS50144">
    <property type="entry name" value="MATH"/>
    <property type="match status" value="1"/>
</dbReference>
<feature type="domain" description="MATH" evidence="1">
    <location>
        <begin position="11"/>
        <end position="179"/>
    </location>
</feature>
<dbReference type="InterPro" id="IPR002083">
    <property type="entry name" value="MATH/TRAF_dom"/>
</dbReference>
<evidence type="ECO:0000259" key="1">
    <source>
        <dbReference type="PROSITE" id="PS50144"/>
    </source>
</evidence>
<sequence length="360" mass="41609">MASYNKNTGKSVTIKWCIENFQFCWHKTGERLESPSFNVDFLSGTSWRLWLYPRGEDNGDYLSFYLFREEGGPDVVDVDFQLLLISTESFNESPGQNLNWYSFKIHQREGLKFFASRWEVFAAKQVQTNNFVLGLRCTFFNRERDGSGNSEQLLITRIGMECIYGAEICDDLIDLDPHFNKDIEVKTMLEDEPFMNLNLSYVEESLVIKILPVSCKKIKYAICKITVIKNWGKESPIKHIRSWIGEIKADTWRYCVLLPETESSKPDLKTDKAFPDKTFFVHYDFAFSTGDMIAISGWEECIRYAKTVNVFFHPYLGVNIKTAKSALDSLVENYRSQSFVDVNVETKTKTFPAHKAILCA</sequence>
<organism evidence="2 3">
    <name type="scientific">Araneus ventricosus</name>
    <name type="common">Orbweaver spider</name>
    <name type="synonym">Epeira ventricosa</name>
    <dbReference type="NCBI Taxonomy" id="182803"/>
    <lineage>
        <taxon>Eukaryota</taxon>
        <taxon>Metazoa</taxon>
        <taxon>Ecdysozoa</taxon>
        <taxon>Arthropoda</taxon>
        <taxon>Chelicerata</taxon>
        <taxon>Arachnida</taxon>
        <taxon>Araneae</taxon>
        <taxon>Araneomorphae</taxon>
        <taxon>Entelegynae</taxon>
        <taxon>Araneoidea</taxon>
        <taxon>Araneidae</taxon>
        <taxon>Araneus</taxon>
    </lineage>
</organism>
<dbReference type="OrthoDB" id="687163at2759"/>
<proteinExistence type="predicted"/>
<dbReference type="SUPFAM" id="SSF49599">
    <property type="entry name" value="TRAF domain-like"/>
    <property type="match status" value="1"/>
</dbReference>
<gene>
    <name evidence="2" type="ORF">AVEN_130442_1</name>
</gene>
<dbReference type="Proteomes" id="UP000499080">
    <property type="component" value="Unassembled WGS sequence"/>
</dbReference>
<dbReference type="Pfam" id="PF22486">
    <property type="entry name" value="MATH_2"/>
    <property type="match status" value="1"/>
</dbReference>